<feature type="transmembrane region" description="Helical" evidence="2">
    <location>
        <begin position="12"/>
        <end position="30"/>
    </location>
</feature>
<dbReference type="EMBL" id="RJLN01000106">
    <property type="protein sequence ID" value="RNL89629.1"/>
    <property type="molecule type" value="Genomic_DNA"/>
</dbReference>
<keyword evidence="2" id="KW-0812">Transmembrane</keyword>
<organism evidence="3 4">
    <name type="scientific">Micromonospora solifontis</name>
    <dbReference type="NCBI Taxonomy" id="2487138"/>
    <lineage>
        <taxon>Bacteria</taxon>
        <taxon>Bacillati</taxon>
        <taxon>Actinomycetota</taxon>
        <taxon>Actinomycetes</taxon>
        <taxon>Micromonosporales</taxon>
        <taxon>Micromonosporaceae</taxon>
        <taxon>Micromonospora</taxon>
    </lineage>
</organism>
<dbReference type="Proteomes" id="UP000280698">
    <property type="component" value="Unassembled WGS sequence"/>
</dbReference>
<feature type="region of interest" description="Disordered" evidence="1">
    <location>
        <begin position="75"/>
        <end position="122"/>
    </location>
</feature>
<evidence type="ECO:0000256" key="1">
    <source>
        <dbReference type="SAM" id="MobiDB-lite"/>
    </source>
</evidence>
<evidence type="ECO:0000256" key="2">
    <source>
        <dbReference type="SAM" id="Phobius"/>
    </source>
</evidence>
<keyword evidence="2" id="KW-0472">Membrane</keyword>
<proteinExistence type="predicted"/>
<sequence>MPRWPSAAGCRLAAVVLGLLFAGVFPWLLGRLRWRQRALRERVRLAGGVLGAGPRSGGFAVSARLPLATDPAVLPTGRPGPDAASLARPGSAISLEPTGRGAAAAQPASSTVRVSHRARLSS</sequence>
<protein>
    <submittedName>
        <fullName evidence="3">Uncharacterized protein</fullName>
    </submittedName>
</protein>
<evidence type="ECO:0000313" key="3">
    <source>
        <dbReference type="EMBL" id="RNL89629.1"/>
    </source>
</evidence>
<accession>A0ABX9WD07</accession>
<evidence type="ECO:0000313" key="4">
    <source>
        <dbReference type="Proteomes" id="UP000280698"/>
    </source>
</evidence>
<name>A0ABX9WD07_9ACTN</name>
<reference evidence="3 4" key="1">
    <citation type="submission" date="2018-11" db="EMBL/GenBank/DDBJ databases">
        <title>Micromonospora sp. PPF5-17, a new actinomycetes isolated from a hot spring soil.</title>
        <authorList>
            <person name="Thawai C."/>
        </authorList>
    </citation>
    <scope>NUCLEOTIDE SEQUENCE [LARGE SCALE GENOMIC DNA]</scope>
    <source>
        <strain evidence="3 4">PPF5-17</strain>
    </source>
</reference>
<comment type="caution">
    <text evidence="3">The sequence shown here is derived from an EMBL/GenBank/DDBJ whole genome shotgun (WGS) entry which is preliminary data.</text>
</comment>
<keyword evidence="2" id="KW-1133">Transmembrane helix</keyword>
<keyword evidence="4" id="KW-1185">Reference proteome</keyword>
<gene>
    <name evidence="3" type="ORF">EFE23_24590</name>
</gene>